<dbReference type="InterPro" id="IPR042001">
    <property type="entry name" value="Sortase_F"/>
</dbReference>
<evidence type="ECO:0000313" key="5">
    <source>
        <dbReference type="Proteomes" id="UP000537326"/>
    </source>
</evidence>
<feature type="region of interest" description="Disordered" evidence="2">
    <location>
        <begin position="42"/>
        <end position="86"/>
    </location>
</feature>
<keyword evidence="3" id="KW-0812">Transmembrane</keyword>
<feature type="compositionally biased region" description="Low complexity" evidence="2">
    <location>
        <begin position="51"/>
        <end position="66"/>
    </location>
</feature>
<keyword evidence="3" id="KW-1133">Transmembrane helix</keyword>
<dbReference type="SUPFAM" id="SSF63817">
    <property type="entry name" value="Sortase"/>
    <property type="match status" value="1"/>
</dbReference>
<dbReference type="CDD" id="cd05829">
    <property type="entry name" value="Sortase_F"/>
    <property type="match status" value="1"/>
</dbReference>
<feature type="transmembrane region" description="Helical" evidence="3">
    <location>
        <begin position="16"/>
        <end position="37"/>
    </location>
</feature>
<organism evidence="4 5">
    <name type="scientific">Nocardioides marinus</name>
    <dbReference type="NCBI Taxonomy" id="374514"/>
    <lineage>
        <taxon>Bacteria</taxon>
        <taxon>Bacillati</taxon>
        <taxon>Actinomycetota</taxon>
        <taxon>Actinomycetes</taxon>
        <taxon>Propionibacteriales</taxon>
        <taxon>Nocardioidaceae</taxon>
        <taxon>Nocardioides</taxon>
    </lineage>
</organism>
<evidence type="ECO:0000256" key="3">
    <source>
        <dbReference type="SAM" id="Phobius"/>
    </source>
</evidence>
<evidence type="ECO:0000256" key="1">
    <source>
        <dbReference type="ARBA" id="ARBA00022801"/>
    </source>
</evidence>
<comment type="caution">
    <text evidence="4">The sequence shown here is derived from an EMBL/GenBank/DDBJ whole genome shotgun (WGS) entry which is preliminary data.</text>
</comment>
<dbReference type="InterPro" id="IPR023365">
    <property type="entry name" value="Sortase_dom-sf"/>
</dbReference>
<accession>A0A7Y9YH87</accession>
<keyword evidence="3" id="KW-0472">Membrane</keyword>
<dbReference type="Pfam" id="PF04203">
    <property type="entry name" value="Sortase"/>
    <property type="match status" value="1"/>
</dbReference>
<dbReference type="GO" id="GO:0016787">
    <property type="term" value="F:hydrolase activity"/>
    <property type="evidence" value="ECO:0007669"/>
    <property type="project" value="UniProtKB-KW"/>
</dbReference>
<dbReference type="Proteomes" id="UP000537326">
    <property type="component" value="Unassembled WGS sequence"/>
</dbReference>
<proteinExistence type="predicted"/>
<dbReference type="Gene3D" id="2.40.260.10">
    <property type="entry name" value="Sortase"/>
    <property type="match status" value="1"/>
</dbReference>
<evidence type="ECO:0000313" key="4">
    <source>
        <dbReference type="EMBL" id="NYI11027.1"/>
    </source>
</evidence>
<dbReference type="RefSeq" id="WP_343045663.1">
    <property type="nucleotide sequence ID" value="NZ_BAAAPP010000005.1"/>
</dbReference>
<reference evidence="4 5" key="1">
    <citation type="submission" date="2020-07" db="EMBL/GenBank/DDBJ databases">
        <title>Sequencing the genomes of 1000 actinobacteria strains.</title>
        <authorList>
            <person name="Klenk H.-P."/>
        </authorList>
    </citation>
    <scope>NUCLEOTIDE SEQUENCE [LARGE SCALE GENOMIC DNA]</scope>
    <source>
        <strain evidence="4 5">DSM 18248</strain>
    </source>
</reference>
<keyword evidence="1" id="KW-0378">Hydrolase</keyword>
<evidence type="ECO:0000256" key="2">
    <source>
        <dbReference type="SAM" id="MobiDB-lite"/>
    </source>
</evidence>
<gene>
    <name evidence="4" type="ORF">BKA05_002542</name>
</gene>
<dbReference type="InterPro" id="IPR005754">
    <property type="entry name" value="Sortase"/>
</dbReference>
<dbReference type="AlphaFoldDB" id="A0A7Y9YH87"/>
<name>A0A7Y9YH87_9ACTN</name>
<sequence length="220" mass="23011">MGDSVRGDTGSRGRSWLSAALGLVAVSLVALGLVWWWQQPGSSSDRSVNDPAPTSTSGAAAGSATATPPPPAKSLRSRPGDPTRLRIPALDVAAPIDAVGTRRDVLVPPADPQRVGWWGEGAAPGEPGRALLAGHTVHTGGGALDDLEMLEPGDRVVVSSEERRTRWVVESVRVLGKGELARRAEQVFAQDGPPRLVLLTCEDWDGATYLSNVVVVAHPA</sequence>
<keyword evidence="5" id="KW-1185">Reference proteome</keyword>
<dbReference type="EMBL" id="JACBZI010000001">
    <property type="protein sequence ID" value="NYI11027.1"/>
    <property type="molecule type" value="Genomic_DNA"/>
</dbReference>
<protein>
    <submittedName>
        <fullName evidence="4">LPXTG-site transpeptidase (Sortase) family protein</fullName>
    </submittedName>
</protein>